<sequence length="104" mass="11778">MNEQEQIIADMQQVVEQMFKDDVEENPDSLNEYFDCSACGKNAPLAGSVQYGKYRLCNSCVLLAETGFALKKFNNIQALIDAMEDKRLEELCDFIKKDEAKGNN</sequence>
<reference evidence="1" key="1">
    <citation type="submission" date="2020-10" db="EMBL/GenBank/DDBJ databases">
        <authorList>
            <person name="Gilroy R."/>
        </authorList>
    </citation>
    <scope>NUCLEOTIDE SEQUENCE</scope>
    <source>
        <strain evidence="1">CHK152-2871</strain>
    </source>
</reference>
<gene>
    <name evidence="1" type="ORF">IAA86_07585</name>
</gene>
<dbReference type="Proteomes" id="UP000886865">
    <property type="component" value="Unassembled WGS sequence"/>
</dbReference>
<evidence type="ECO:0000313" key="1">
    <source>
        <dbReference type="EMBL" id="HIS74866.1"/>
    </source>
</evidence>
<evidence type="ECO:0000313" key="2">
    <source>
        <dbReference type="Proteomes" id="UP000886865"/>
    </source>
</evidence>
<proteinExistence type="predicted"/>
<reference evidence="1" key="2">
    <citation type="journal article" date="2021" name="PeerJ">
        <title>Extensive microbial diversity within the chicken gut microbiome revealed by metagenomics and culture.</title>
        <authorList>
            <person name="Gilroy R."/>
            <person name="Ravi A."/>
            <person name="Getino M."/>
            <person name="Pursley I."/>
            <person name="Horton D.L."/>
            <person name="Alikhan N.F."/>
            <person name="Baker D."/>
            <person name="Gharbi K."/>
            <person name="Hall N."/>
            <person name="Watson M."/>
            <person name="Adriaenssens E.M."/>
            <person name="Foster-Nyarko E."/>
            <person name="Jarju S."/>
            <person name="Secka A."/>
            <person name="Antonio M."/>
            <person name="Oren A."/>
            <person name="Chaudhuri R.R."/>
            <person name="La Ragione R."/>
            <person name="Hildebrand F."/>
            <person name="Pallen M.J."/>
        </authorList>
    </citation>
    <scope>NUCLEOTIDE SEQUENCE</scope>
    <source>
        <strain evidence="1">CHK152-2871</strain>
    </source>
</reference>
<protein>
    <submittedName>
        <fullName evidence="1">Uncharacterized protein</fullName>
    </submittedName>
</protein>
<accession>A0A9D1FJ88</accession>
<comment type="caution">
    <text evidence="1">The sequence shown here is derived from an EMBL/GenBank/DDBJ whole genome shotgun (WGS) entry which is preliminary data.</text>
</comment>
<name>A0A9D1FJ88_9BACT</name>
<organism evidence="1 2">
    <name type="scientific">Candidatus Galligastranaerophilus intestinavium</name>
    <dbReference type="NCBI Taxonomy" id="2840836"/>
    <lineage>
        <taxon>Bacteria</taxon>
        <taxon>Candidatus Galligastranaerophilus</taxon>
    </lineage>
</organism>
<dbReference type="AlphaFoldDB" id="A0A9D1FJ88"/>
<dbReference type="EMBL" id="DVJQ01000065">
    <property type="protein sequence ID" value="HIS74866.1"/>
    <property type="molecule type" value="Genomic_DNA"/>
</dbReference>